<gene>
    <name evidence="1" type="ORF">METZ01_LOCUS490831</name>
</gene>
<accession>A0A383D095</accession>
<protein>
    <submittedName>
        <fullName evidence="1">Uncharacterized protein</fullName>
    </submittedName>
</protein>
<dbReference type="EMBL" id="UINC01213282">
    <property type="protein sequence ID" value="SVE37977.1"/>
    <property type="molecule type" value="Genomic_DNA"/>
</dbReference>
<organism evidence="1">
    <name type="scientific">marine metagenome</name>
    <dbReference type="NCBI Taxonomy" id="408172"/>
    <lineage>
        <taxon>unclassified sequences</taxon>
        <taxon>metagenomes</taxon>
        <taxon>ecological metagenomes</taxon>
    </lineage>
</organism>
<sequence length="40" mass="4382">CILLAPLTVLGELPRVKYIDDNATMILFPLAALLLLSPFL</sequence>
<name>A0A383D095_9ZZZZ</name>
<proteinExistence type="predicted"/>
<dbReference type="AlphaFoldDB" id="A0A383D095"/>
<reference evidence="1" key="1">
    <citation type="submission" date="2018-05" db="EMBL/GenBank/DDBJ databases">
        <authorList>
            <person name="Lanie J.A."/>
            <person name="Ng W.-L."/>
            <person name="Kazmierczak K.M."/>
            <person name="Andrzejewski T.M."/>
            <person name="Davidsen T.M."/>
            <person name="Wayne K.J."/>
            <person name="Tettelin H."/>
            <person name="Glass J.I."/>
            <person name="Rusch D."/>
            <person name="Podicherti R."/>
            <person name="Tsui H.-C.T."/>
            <person name="Winkler M.E."/>
        </authorList>
    </citation>
    <scope>NUCLEOTIDE SEQUENCE</scope>
</reference>
<evidence type="ECO:0000313" key="1">
    <source>
        <dbReference type="EMBL" id="SVE37977.1"/>
    </source>
</evidence>
<feature type="non-terminal residue" evidence="1">
    <location>
        <position position="1"/>
    </location>
</feature>